<evidence type="ECO:0000259" key="33">
    <source>
        <dbReference type="PROSITE" id="PS50893"/>
    </source>
</evidence>
<dbReference type="PROSITE" id="PS50929">
    <property type="entry name" value="ABC_TM1F"/>
    <property type="match status" value="1"/>
</dbReference>
<comment type="catalytic activity">
    <reaction evidence="16">
        <text>a very long-chain fatty acyl-CoA + H2O = a very long-chain fatty acid + CoA + H(+)</text>
        <dbReference type="Rhea" id="RHEA:67072"/>
        <dbReference type="ChEBI" id="CHEBI:15377"/>
        <dbReference type="ChEBI" id="CHEBI:15378"/>
        <dbReference type="ChEBI" id="CHEBI:57287"/>
        <dbReference type="ChEBI" id="CHEBI:58950"/>
        <dbReference type="ChEBI" id="CHEBI:138261"/>
    </reaction>
    <physiologicalReaction direction="left-to-right" evidence="16">
        <dbReference type="Rhea" id="RHEA:67073"/>
    </physiologicalReaction>
</comment>
<comment type="subcellular location">
    <subcellularLocation>
        <location evidence="1">Peroxisome membrane</location>
        <topology evidence="1">Multi-pass membrane protein</topology>
    </subcellularLocation>
</comment>
<dbReference type="Pfam" id="PF00005">
    <property type="entry name" value="ABC_tran"/>
    <property type="match status" value="1"/>
</dbReference>
<dbReference type="GO" id="GO:0015910">
    <property type="term" value="P:long-chain fatty acid import into peroxisome"/>
    <property type="evidence" value="ECO:0007669"/>
    <property type="project" value="InterPro"/>
</dbReference>
<comment type="catalytic activity">
    <reaction evidence="26">
        <text>a long-chain fatty acid(in) + ATP + H2O = a long-chain fatty acid(out) + ADP + phosphate + H(+)</text>
        <dbReference type="Rhea" id="RHEA:67684"/>
        <dbReference type="ChEBI" id="CHEBI:15377"/>
        <dbReference type="ChEBI" id="CHEBI:15378"/>
        <dbReference type="ChEBI" id="CHEBI:30616"/>
        <dbReference type="ChEBI" id="CHEBI:43474"/>
        <dbReference type="ChEBI" id="CHEBI:57560"/>
        <dbReference type="ChEBI" id="CHEBI:456216"/>
    </reaction>
    <physiologicalReaction direction="left-to-right" evidence="26">
        <dbReference type="Rhea" id="RHEA:67685"/>
    </physiologicalReaction>
</comment>
<evidence type="ECO:0000256" key="9">
    <source>
        <dbReference type="ARBA" id="ARBA00022843"/>
    </source>
</evidence>
<gene>
    <name evidence="35" type="ORF">MATL_G00024510</name>
</gene>
<dbReference type="Proteomes" id="UP001046870">
    <property type="component" value="Chromosome 2"/>
</dbReference>
<dbReference type="Gene3D" id="1.20.1560.10">
    <property type="entry name" value="ABC transporter type 1, transmembrane domain"/>
    <property type="match status" value="1"/>
</dbReference>
<feature type="transmembrane region" description="Helical" evidence="32">
    <location>
        <begin position="217"/>
        <end position="244"/>
    </location>
</feature>
<evidence type="ECO:0000256" key="2">
    <source>
        <dbReference type="ARBA" id="ARBA00008575"/>
    </source>
</evidence>
<dbReference type="PROSITE" id="PS50893">
    <property type="entry name" value="ABC_TRANSPORTER_2"/>
    <property type="match status" value="1"/>
</dbReference>
<evidence type="ECO:0000256" key="10">
    <source>
        <dbReference type="ARBA" id="ARBA00022967"/>
    </source>
</evidence>
<evidence type="ECO:0000256" key="31">
    <source>
        <dbReference type="ARBA" id="ARBA00076825"/>
    </source>
</evidence>
<dbReference type="GO" id="GO:0016887">
    <property type="term" value="F:ATP hydrolysis activity"/>
    <property type="evidence" value="ECO:0007669"/>
    <property type="project" value="InterPro"/>
</dbReference>
<evidence type="ECO:0000256" key="21">
    <source>
        <dbReference type="ARBA" id="ARBA00051780"/>
    </source>
</evidence>
<feature type="domain" description="ABC transporter" evidence="33">
    <location>
        <begin position="434"/>
        <end position="659"/>
    </location>
</feature>
<evidence type="ECO:0000256" key="3">
    <source>
        <dbReference type="ARBA" id="ARBA00022448"/>
    </source>
</evidence>
<dbReference type="InterPro" id="IPR036640">
    <property type="entry name" value="ABC1_TM_sf"/>
</dbReference>
<comment type="catalytic activity">
    <reaction evidence="19">
        <text>a long-chain fatty acyl-CoA + H2O = a long-chain fatty acid + CoA + H(+)</text>
        <dbReference type="Rhea" id="RHEA:67680"/>
        <dbReference type="ChEBI" id="CHEBI:15377"/>
        <dbReference type="ChEBI" id="CHEBI:15378"/>
        <dbReference type="ChEBI" id="CHEBI:57287"/>
        <dbReference type="ChEBI" id="CHEBI:57560"/>
        <dbReference type="ChEBI" id="CHEBI:83139"/>
    </reaction>
    <physiologicalReaction direction="left-to-right" evidence="19">
        <dbReference type="Rhea" id="RHEA:67681"/>
    </physiologicalReaction>
</comment>
<evidence type="ECO:0000256" key="26">
    <source>
        <dbReference type="ARBA" id="ARBA00052950"/>
    </source>
</evidence>
<organism evidence="35 36">
    <name type="scientific">Megalops atlanticus</name>
    <name type="common">Tarpon</name>
    <name type="synonym">Clupea gigantea</name>
    <dbReference type="NCBI Taxonomy" id="7932"/>
    <lineage>
        <taxon>Eukaryota</taxon>
        <taxon>Metazoa</taxon>
        <taxon>Chordata</taxon>
        <taxon>Craniata</taxon>
        <taxon>Vertebrata</taxon>
        <taxon>Euteleostomi</taxon>
        <taxon>Actinopterygii</taxon>
        <taxon>Neopterygii</taxon>
        <taxon>Teleostei</taxon>
        <taxon>Elopiformes</taxon>
        <taxon>Megalopidae</taxon>
        <taxon>Megalops</taxon>
    </lineage>
</organism>
<keyword evidence="7" id="KW-0378">Hydrolase</keyword>
<evidence type="ECO:0000256" key="1">
    <source>
        <dbReference type="ARBA" id="ARBA00004585"/>
    </source>
</evidence>
<keyword evidence="11 32" id="KW-1133">Transmembrane helix</keyword>
<comment type="catalytic activity">
    <reaction evidence="20">
        <text>(4Z,7Z,10Z,13Z,16Z,19Z)-docosahexaenoyl-CoA + H2O = (4Z,7Z,10Z,13Z,16Z,19Z)-docosahexaenoate + CoA + H(+)</text>
        <dbReference type="Rhea" id="RHEA:67700"/>
        <dbReference type="ChEBI" id="CHEBI:15377"/>
        <dbReference type="ChEBI" id="CHEBI:15378"/>
        <dbReference type="ChEBI" id="CHEBI:57287"/>
        <dbReference type="ChEBI" id="CHEBI:74298"/>
        <dbReference type="ChEBI" id="CHEBI:77016"/>
    </reaction>
    <physiologicalReaction direction="left-to-right" evidence="20">
        <dbReference type="Rhea" id="RHEA:67701"/>
    </physiologicalReaction>
</comment>
<dbReference type="SUPFAM" id="SSF52540">
    <property type="entry name" value="P-loop containing nucleoside triphosphate hydrolases"/>
    <property type="match status" value="1"/>
</dbReference>
<dbReference type="InterPro" id="IPR050835">
    <property type="entry name" value="ABC_transporter_sub-D"/>
</dbReference>
<evidence type="ECO:0000256" key="28">
    <source>
        <dbReference type="ARBA" id="ARBA00053192"/>
    </source>
</evidence>
<name>A0A9D3TCE0_MEGAT</name>
<keyword evidence="9" id="KW-0832">Ubl conjugation</keyword>
<dbReference type="InterPro" id="IPR017871">
    <property type="entry name" value="ABC_transporter-like_CS"/>
</dbReference>
<evidence type="ECO:0000256" key="27">
    <source>
        <dbReference type="ARBA" id="ARBA00052970"/>
    </source>
</evidence>
<dbReference type="InterPro" id="IPR027417">
    <property type="entry name" value="P-loop_NTPase"/>
</dbReference>
<keyword evidence="12" id="KW-0007">Acetylation</keyword>
<dbReference type="GO" id="GO:0007031">
    <property type="term" value="P:peroxisome organization"/>
    <property type="evidence" value="ECO:0007669"/>
    <property type="project" value="TreeGrafter"/>
</dbReference>
<keyword evidence="8" id="KW-0067">ATP-binding</keyword>
<feature type="transmembrane region" description="Helical" evidence="32">
    <location>
        <begin position="125"/>
        <end position="143"/>
    </location>
</feature>
<comment type="catalytic activity">
    <reaction evidence="18">
        <text>(5Z,8Z,11Z,14Z,17Z)-eicosapentaenoyl-CoA + H2O = (5Z,8Z,11Z,14Z,17Z)-eicosapentaenoate + CoA + H(+)</text>
        <dbReference type="Rhea" id="RHEA:67712"/>
        <dbReference type="ChEBI" id="CHEBI:15377"/>
        <dbReference type="ChEBI" id="CHEBI:15378"/>
        <dbReference type="ChEBI" id="CHEBI:57287"/>
        <dbReference type="ChEBI" id="CHEBI:58562"/>
        <dbReference type="ChEBI" id="CHEBI:73862"/>
    </reaction>
    <physiologicalReaction direction="left-to-right" evidence="18">
        <dbReference type="Rhea" id="RHEA:67713"/>
    </physiologicalReaction>
</comment>
<evidence type="ECO:0000256" key="20">
    <source>
        <dbReference type="ARBA" id="ARBA00051656"/>
    </source>
</evidence>
<evidence type="ECO:0000256" key="32">
    <source>
        <dbReference type="SAM" id="Phobius"/>
    </source>
</evidence>
<keyword evidence="10" id="KW-1278">Translocase</keyword>
<comment type="similarity">
    <text evidence="2">Belongs to the ABC transporter superfamily. ABCD family. Peroxisomal fatty acyl CoA transporter (TC 3.A.1.203) subfamily.</text>
</comment>
<comment type="catalytic activity">
    <reaction evidence="17">
        <text>a very long-chain fatty acid(in) + ATP + H2O = a very long-chain fatty acid(out) + ADP + phosphate + H(+)</text>
        <dbReference type="Rhea" id="RHEA:67080"/>
        <dbReference type="ChEBI" id="CHEBI:15377"/>
        <dbReference type="ChEBI" id="CHEBI:15378"/>
        <dbReference type="ChEBI" id="CHEBI:30616"/>
        <dbReference type="ChEBI" id="CHEBI:43474"/>
        <dbReference type="ChEBI" id="CHEBI:58950"/>
        <dbReference type="ChEBI" id="CHEBI:456216"/>
    </reaction>
    <physiologicalReaction direction="left-to-right" evidence="17">
        <dbReference type="Rhea" id="RHEA:67081"/>
    </physiologicalReaction>
</comment>
<evidence type="ECO:0000256" key="25">
    <source>
        <dbReference type="ARBA" id="ARBA00052595"/>
    </source>
</evidence>
<dbReference type="NCBIfam" id="TIGR00954">
    <property type="entry name" value="3a01203"/>
    <property type="match status" value="1"/>
</dbReference>
<dbReference type="EMBL" id="JAFDVH010000002">
    <property type="protein sequence ID" value="KAG7487523.1"/>
    <property type="molecule type" value="Genomic_DNA"/>
</dbReference>
<evidence type="ECO:0000256" key="23">
    <source>
        <dbReference type="ARBA" id="ARBA00052408"/>
    </source>
</evidence>
<keyword evidence="6" id="KW-0547">Nucleotide-binding</keyword>
<dbReference type="GO" id="GO:0140359">
    <property type="term" value="F:ABC-type transporter activity"/>
    <property type="evidence" value="ECO:0007669"/>
    <property type="project" value="InterPro"/>
</dbReference>
<evidence type="ECO:0000256" key="8">
    <source>
        <dbReference type="ARBA" id="ARBA00022840"/>
    </source>
</evidence>
<proteinExistence type="inferred from homology"/>
<evidence type="ECO:0000256" key="19">
    <source>
        <dbReference type="ARBA" id="ARBA00051342"/>
    </source>
</evidence>
<evidence type="ECO:0000256" key="17">
    <source>
        <dbReference type="ARBA" id="ARBA00048530"/>
    </source>
</evidence>
<keyword evidence="5 32" id="KW-0812">Transmembrane</keyword>
<keyword evidence="4" id="KW-0597">Phosphoprotein</keyword>
<dbReference type="CDD" id="cd03223">
    <property type="entry name" value="ABCD_peroxisomal_ALDP"/>
    <property type="match status" value="1"/>
</dbReference>
<reference evidence="35" key="1">
    <citation type="submission" date="2021-01" db="EMBL/GenBank/DDBJ databases">
        <authorList>
            <person name="Zahm M."/>
            <person name="Roques C."/>
            <person name="Cabau C."/>
            <person name="Klopp C."/>
            <person name="Donnadieu C."/>
            <person name="Jouanno E."/>
            <person name="Lampietro C."/>
            <person name="Louis A."/>
            <person name="Herpin A."/>
            <person name="Echchiki A."/>
            <person name="Berthelot C."/>
            <person name="Parey E."/>
            <person name="Roest-Crollius H."/>
            <person name="Braasch I."/>
            <person name="Postlethwait J."/>
            <person name="Bobe J."/>
            <person name="Montfort J."/>
            <person name="Bouchez O."/>
            <person name="Begum T."/>
            <person name="Mejri S."/>
            <person name="Adams A."/>
            <person name="Chen W.-J."/>
            <person name="Guiguen Y."/>
        </authorList>
    </citation>
    <scope>NUCLEOTIDE SEQUENCE</scope>
    <source>
        <strain evidence="35">YG-15Mar2019-1</strain>
        <tissue evidence="35">Brain</tissue>
    </source>
</reference>
<comment type="catalytic activity">
    <reaction evidence="24">
        <text>(5Z,8Z,11Z,14Z,17Z)-eicosapentaenoate(in) + ATP + H2O = (5Z,8Z,11Z,14Z,17Z)-eicosapentaenoate(out) + ADP + phosphate + H(+)</text>
        <dbReference type="Rhea" id="RHEA:67708"/>
        <dbReference type="ChEBI" id="CHEBI:15377"/>
        <dbReference type="ChEBI" id="CHEBI:15378"/>
        <dbReference type="ChEBI" id="CHEBI:30616"/>
        <dbReference type="ChEBI" id="CHEBI:43474"/>
        <dbReference type="ChEBI" id="CHEBI:58562"/>
        <dbReference type="ChEBI" id="CHEBI:456216"/>
    </reaction>
    <physiologicalReaction direction="left-to-right" evidence="24">
        <dbReference type="Rhea" id="RHEA:67709"/>
    </physiologicalReaction>
</comment>
<comment type="catalytic activity">
    <reaction evidence="25">
        <text>2,6,10,14-tetramethylpentadecanoate(in) + ATP + H2O = 2,6,10,14-tetramethylpentadecanoate(out) + ADP + phosphate + H(+)</text>
        <dbReference type="Rhea" id="RHEA:67688"/>
        <dbReference type="ChEBI" id="CHEBI:15377"/>
        <dbReference type="ChEBI" id="CHEBI:15378"/>
        <dbReference type="ChEBI" id="CHEBI:30616"/>
        <dbReference type="ChEBI" id="CHEBI:43474"/>
        <dbReference type="ChEBI" id="CHEBI:77268"/>
        <dbReference type="ChEBI" id="CHEBI:456216"/>
    </reaction>
    <physiologicalReaction direction="left-to-right" evidence="25">
        <dbReference type="Rhea" id="RHEA:67689"/>
    </physiologicalReaction>
</comment>
<evidence type="ECO:0000256" key="24">
    <source>
        <dbReference type="ARBA" id="ARBA00052445"/>
    </source>
</evidence>
<accession>A0A9D3TCE0</accession>
<evidence type="ECO:0000256" key="14">
    <source>
        <dbReference type="ARBA" id="ARBA00023140"/>
    </source>
</evidence>
<sequence>MAAISKYLTTKNSSIAGGVLLVLYLLRQRRRSAKFNGKKGVSEAHPNSDKDAKKDRAAVDKVFFSRLYRILKIMVPRMFCKESGYLLLIAVMLVARTYCDVWMIQNGTMIESAIIGRSTKDFKRYLFNFITAMPLIALVNNFLKLGLNELKLRFRVRLTKHLYDEYLKGYTYYKMGNLDNRIANADQLLTQDVEKFCNSVVDLYSNLSKPLLDIGLYIFKLTSAIGAQGPATMMAYLLISGLFLTRLRRPIGKMTVTEQRYEGEYRYVNSRLITNSEEIAFYNGNVREKQTIHSTFQKLVDHLHNFIFFRFSMGFVDSIIAKYLATVVGYLVVSRPFLNLSHPRHLNSTHSELLEDYYQSGRMLLRMSQALGRIVLAGREMTRLSGFTARITELMKVLKELNAGKYERTMVTQQDRETEAVEKLTLIPGSGDIINADNIIKFDHTPLATPNGDVLIRDLTFEVKSGTNVLVCGPNGCGKSSLFRVLGELWPLFGGRLTKPERGKLFYVPQRPYMTLGTLRDQVIYPDTQEDQRRKGISDQVLKEYLDNVQLGHILDREGTWDTVQDWMDVLSGGEKQRMAMARLFYHKPQFAILDECTSAVSVDVEDYIYSHCRKVGITLFTVSHRKSLWKHHEFYLHMDGRGNYEFKPITAETVEFGS</sequence>
<dbReference type="GO" id="GO:0005778">
    <property type="term" value="C:peroxisomal membrane"/>
    <property type="evidence" value="ECO:0007669"/>
    <property type="project" value="UniProtKB-SubCell"/>
</dbReference>
<comment type="caution">
    <text evidence="35">The sequence shown here is derived from an EMBL/GenBank/DDBJ whole genome shotgun (WGS) entry which is preliminary data.</text>
</comment>
<comment type="catalytic activity">
    <reaction evidence="22">
        <text>pristanoyl-CoA + H2O = 2,6,10,14-tetramethylpentadecanoate + CoA + H(+)</text>
        <dbReference type="Rhea" id="RHEA:40415"/>
        <dbReference type="ChEBI" id="CHEBI:15377"/>
        <dbReference type="ChEBI" id="CHEBI:15378"/>
        <dbReference type="ChEBI" id="CHEBI:57287"/>
        <dbReference type="ChEBI" id="CHEBI:77250"/>
        <dbReference type="ChEBI" id="CHEBI:77268"/>
    </reaction>
    <physiologicalReaction direction="left-to-right" evidence="22">
        <dbReference type="Rhea" id="RHEA:40416"/>
    </physiologicalReaction>
</comment>
<keyword evidence="15" id="KW-0325">Glycoprotein</keyword>
<keyword evidence="36" id="KW-1185">Reference proteome</keyword>
<evidence type="ECO:0000256" key="11">
    <source>
        <dbReference type="ARBA" id="ARBA00022989"/>
    </source>
</evidence>
<dbReference type="GO" id="GO:0042760">
    <property type="term" value="P:very long-chain fatty acid catabolic process"/>
    <property type="evidence" value="ECO:0007669"/>
    <property type="project" value="TreeGrafter"/>
</dbReference>
<evidence type="ECO:0000313" key="35">
    <source>
        <dbReference type="EMBL" id="KAG7487523.1"/>
    </source>
</evidence>
<evidence type="ECO:0000256" key="13">
    <source>
        <dbReference type="ARBA" id="ARBA00023136"/>
    </source>
</evidence>
<evidence type="ECO:0000256" key="4">
    <source>
        <dbReference type="ARBA" id="ARBA00022553"/>
    </source>
</evidence>
<evidence type="ECO:0000256" key="16">
    <source>
        <dbReference type="ARBA" id="ARBA00024544"/>
    </source>
</evidence>
<protein>
    <recommendedName>
        <fullName evidence="30">ATP-binding cassette sub-family D member 3</fullName>
    </recommendedName>
    <alternativeName>
        <fullName evidence="31">70 kDa peroxisomal membrane protein</fullName>
    </alternativeName>
</protein>
<evidence type="ECO:0000256" key="29">
    <source>
        <dbReference type="ARBA" id="ARBA00065720"/>
    </source>
</evidence>
<dbReference type="InterPro" id="IPR003439">
    <property type="entry name" value="ABC_transporter-like_ATP-bd"/>
</dbReference>
<dbReference type="FunFam" id="1.20.1560.10:FF:000036">
    <property type="entry name" value="ATP-binding cassette sub-family D member 3"/>
    <property type="match status" value="1"/>
</dbReference>
<dbReference type="InterPro" id="IPR011527">
    <property type="entry name" value="ABC1_TM_dom"/>
</dbReference>
<evidence type="ECO:0000256" key="12">
    <source>
        <dbReference type="ARBA" id="ARBA00022990"/>
    </source>
</evidence>
<evidence type="ECO:0000256" key="30">
    <source>
        <dbReference type="ARBA" id="ARBA00070602"/>
    </source>
</evidence>
<dbReference type="PROSITE" id="PS00211">
    <property type="entry name" value="ABC_TRANSPORTER_1"/>
    <property type="match status" value="1"/>
</dbReference>
<evidence type="ECO:0000256" key="18">
    <source>
        <dbReference type="ARBA" id="ARBA00051077"/>
    </source>
</evidence>
<dbReference type="Pfam" id="PF06472">
    <property type="entry name" value="ABC_membrane_2"/>
    <property type="match status" value="1"/>
</dbReference>
<evidence type="ECO:0000256" key="5">
    <source>
        <dbReference type="ARBA" id="ARBA00022692"/>
    </source>
</evidence>
<comment type="function">
    <text evidence="28">Broad substrate specificity ATP-dependent transporter of the ATP-binding cassette (ABC) family that catalyzes the transport of long-chain fatty acids (LCFA)-CoA, dicarboxylic acids-CoA, long-branched-chain fatty acids-CoA and bile acids from the cytosol to the peroxisome lumen for beta-oxydation. Has fatty acyl-CoA thioesterase and ATPase activities. Probably hydrolyzes fatty acyl-CoAs into free fatty acids prior to their ATP-dependent transport into peroxisomes. Thus, play a role in regulation of LCFAs and energy metabolism namely, in the degradation and biosynthesis of fatty acids by beta-oxidation.</text>
</comment>
<evidence type="ECO:0000256" key="7">
    <source>
        <dbReference type="ARBA" id="ARBA00022801"/>
    </source>
</evidence>
<dbReference type="GO" id="GO:0006635">
    <property type="term" value="P:fatty acid beta-oxidation"/>
    <property type="evidence" value="ECO:0007669"/>
    <property type="project" value="TreeGrafter"/>
</dbReference>
<feature type="transmembrane region" description="Helical" evidence="32">
    <location>
        <begin position="84"/>
        <end position="104"/>
    </location>
</feature>
<dbReference type="InterPro" id="IPR003593">
    <property type="entry name" value="AAA+_ATPase"/>
</dbReference>
<dbReference type="PANTHER" id="PTHR11384:SF62">
    <property type="entry name" value="ATP-BINDING CASSETTE SUB-FAMILY D MEMBER 3"/>
    <property type="match status" value="1"/>
</dbReference>
<dbReference type="SMART" id="SM00382">
    <property type="entry name" value="AAA"/>
    <property type="match status" value="1"/>
</dbReference>
<dbReference type="Gene3D" id="3.40.50.300">
    <property type="entry name" value="P-loop containing nucleotide triphosphate hydrolases"/>
    <property type="match status" value="1"/>
</dbReference>
<dbReference type="SUPFAM" id="SSF90123">
    <property type="entry name" value="ABC transporter transmembrane region"/>
    <property type="match status" value="1"/>
</dbReference>
<dbReference type="GO" id="GO:0005524">
    <property type="term" value="F:ATP binding"/>
    <property type="evidence" value="ECO:0007669"/>
    <property type="project" value="UniProtKB-KW"/>
</dbReference>
<dbReference type="AlphaFoldDB" id="A0A9D3TCE0"/>
<evidence type="ECO:0000313" key="36">
    <source>
        <dbReference type="Proteomes" id="UP001046870"/>
    </source>
</evidence>
<keyword evidence="3" id="KW-0813">Transport</keyword>
<dbReference type="PANTHER" id="PTHR11384">
    <property type="entry name" value="ATP-BINDING CASSETTE, SUB-FAMILY D MEMBER"/>
    <property type="match status" value="1"/>
</dbReference>
<evidence type="ECO:0000259" key="34">
    <source>
        <dbReference type="PROSITE" id="PS50929"/>
    </source>
</evidence>
<comment type="catalytic activity">
    <reaction evidence="21">
        <text>(4Z,7Z,10Z,13Z,16Z,19Z)-docosahexaenoate(in) + ATP + H2O = (4Z,7Z,10Z,13Z,16Z,19Z)-docosahexaenoate(out) + ADP + phosphate + H(+)</text>
        <dbReference type="Rhea" id="RHEA:67704"/>
        <dbReference type="ChEBI" id="CHEBI:15377"/>
        <dbReference type="ChEBI" id="CHEBI:15378"/>
        <dbReference type="ChEBI" id="CHEBI:30616"/>
        <dbReference type="ChEBI" id="CHEBI:43474"/>
        <dbReference type="ChEBI" id="CHEBI:77016"/>
        <dbReference type="ChEBI" id="CHEBI:456216"/>
    </reaction>
</comment>
<keyword evidence="13 32" id="KW-0472">Membrane</keyword>
<feature type="transmembrane region" description="Helical" evidence="32">
    <location>
        <begin position="7"/>
        <end position="26"/>
    </location>
</feature>
<comment type="subunit">
    <text evidence="29">Homodimers. Can form heterodimers with ABCD1 and ABCD2. Dimerization is necessary to form an active transporter. Interacts with PEX19; mediates the targeting of ABCD3 to peroxisomes.</text>
</comment>
<dbReference type="InterPro" id="IPR005283">
    <property type="entry name" value="FA_transporter"/>
</dbReference>
<dbReference type="FunFam" id="3.40.50.300:FF:000636">
    <property type="entry name" value="ATP-binding cassette sub-family D member 3"/>
    <property type="match status" value="1"/>
</dbReference>
<dbReference type="GO" id="GO:0005324">
    <property type="term" value="F:long-chain fatty acid transmembrane transporter activity"/>
    <property type="evidence" value="ECO:0007669"/>
    <property type="project" value="InterPro"/>
</dbReference>
<evidence type="ECO:0000256" key="15">
    <source>
        <dbReference type="ARBA" id="ARBA00023180"/>
    </source>
</evidence>
<comment type="catalytic activity">
    <reaction evidence="27">
        <text>hexadecanedioate(in) + ATP + H2O = hexadecanedioate(out) + ADP + phosphate + H(+)</text>
        <dbReference type="Rhea" id="RHEA:67692"/>
        <dbReference type="ChEBI" id="CHEBI:15377"/>
        <dbReference type="ChEBI" id="CHEBI:15378"/>
        <dbReference type="ChEBI" id="CHEBI:30616"/>
        <dbReference type="ChEBI" id="CHEBI:43474"/>
        <dbReference type="ChEBI" id="CHEBI:76276"/>
        <dbReference type="ChEBI" id="CHEBI:456216"/>
    </reaction>
</comment>
<comment type="catalytic activity">
    <reaction evidence="23">
        <text>hexadecanedioyl-CoA + H2O = hexadecanedioate + CoA + H(+)</text>
        <dbReference type="Rhea" id="RHEA:67696"/>
        <dbReference type="ChEBI" id="CHEBI:15377"/>
        <dbReference type="ChEBI" id="CHEBI:15378"/>
        <dbReference type="ChEBI" id="CHEBI:57287"/>
        <dbReference type="ChEBI" id="CHEBI:76276"/>
        <dbReference type="ChEBI" id="CHEBI:77085"/>
    </reaction>
    <physiologicalReaction direction="left-to-right" evidence="23">
        <dbReference type="Rhea" id="RHEA:67697"/>
    </physiologicalReaction>
</comment>
<evidence type="ECO:0000256" key="6">
    <source>
        <dbReference type="ARBA" id="ARBA00022741"/>
    </source>
</evidence>
<evidence type="ECO:0000256" key="22">
    <source>
        <dbReference type="ARBA" id="ARBA00052292"/>
    </source>
</evidence>
<dbReference type="OrthoDB" id="422637at2759"/>
<keyword evidence="14" id="KW-0576">Peroxisome</keyword>
<feature type="domain" description="ABC transmembrane type-1" evidence="34">
    <location>
        <begin position="107"/>
        <end position="321"/>
    </location>
</feature>